<dbReference type="OrthoDB" id="8609993at2759"/>
<keyword evidence="3" id="KW-1185">Reference proteome</keyword>
<comment type="caution">
    <text evidence="2">The sequence shown here is derived from an EMBL/GenBank/DDBJ whole genome shotgun (WGS) entry which is preliminary data.</text>
</comment>
<dbReference type="InterPro" id="IPR000242">
    <property type="entry name" value="PTP_cat"/>
</dbReference>
<feature type="domain" description="Tyrosine-protein phosphatase" evidence="1">
    <location>
        <begin position="1"/>
        <end position="27"/>
    </location>
</feature>
<dbReference type="Pfam" id="PF00102">
    <property type="entry name" value="Y_phosphatase"/>
    <property type="match status" value="1"/>
</dbReference>
<dbReference type="Gene3D" id="3.90.190.10">
    <property type="entry name" value="Protein tyrosine phosphatase superfamily"/>
    <property type="match status" value="1"/>
</dbReference>
<name>A0A8S4QX88_9NEOP</name>
<feature type="non-terminal residue" evidence="2">
    <location>
        <position position="1"/>
    </location>
</feature>
<gene>
    <name evidence="2" type="primary">jg6569</name>
    <name evidence="2" type="ORF">PAEG_LOCUS7232</name>
</gene>
<dbReference type="InterPro" id="IPR029021">
    <property type="entry name" value="Prot-tyrosine_phosphatase-like"/>
</dbReference>
<organism evidence="2 3">
    <name type="scientific">Pararge aegeria aegeria</name>
    <dbReference type="NCBI Taxonomy" id="348720"/>
    <lineage>
        <taxon>Eukaryota</taxon>
        <taxon>Metazoa</taxon>
        <taxon>Ecdysozoa</taxon>
        <taxon>Arthropoda</taxon>
        <taxon>Hexapoda</taxon>
        <taxon>Insecta</taxon>
        <taxon>Pterygota</taxon>
        <taxon>Neoptera</taxon>
        <taxon>Endopterygota</taxon>
        <taxon>Lepidoptera</taxon>
        <taxon>Glossata</taxon>
        <taxon>Ditrysia</taxon>
        <taxon>Papilionoidea</taxon>
        <taxon>Nymphalidae</taxon>
        <taxon>Satyrinae</taxon>
        <taxon>Satyrini</taxon>
        <taxon>Parargina</taxon>
        <taxon>Pararge</taxon>
    </lineage>
</organism>
<dbReference type="Proteomes" id="UP000838756">
    <property type="component" value="Unassembled WGS sequence"/>
</dbReference>
<sequence length="52" mass="5905">MVHAMRRERVWMVQTEQQYICVHQCVLAALEGADLAPPPANHHHHNAAFEGC</sequence>
<reference evidence="2" key="1">
    <citation type="submission" date="2022-03" db="EMBL/GenBank/DDBJ databases">
        <authorList>
            <person name="Lindestad O."/>
        </authorList>
    </citation>
    <scope>NUCLEOTIDE SEQUENCE</scope>
</reference>
<dbReference type="GO" id="GO:0004725">
    <property type="term" value="F:protein tyrosine phosphatase activity"/>
    <property type="evidence" value="ECO:0007669"/>
    <property type="project" value="InterPro"/>
</dbReference>
<accession>A0A8S4QX88</accession>
<dbReference type="AlphaFoldDB" id="A0A8S4QX88"/>
<evidence type="ECO:0000313" key="3">
    <source>
        <dbReference type="Proteomes" id="UP000838756"/>
    </source>
</evidence>
<dbReference type="EMBL" id="CAKXAJ010021518">
    <property type="protein sequence ID" value="CAH2226530.1"/>
    <property type="molecule type" value="Genomic_DNA"/>
</dbReference>
<evidence type="ECO:0000259" key="1">
    <source>
        <dbReference type="Pfam" id="PF00102"/>
    </source>
</evidence>
<protein>
    <submittedName>
        <fullName evidence="2">Jg6569 protein</fullName>
    </submittedName>
</protein>
<proteinExistence type="predicted"/>
<dbReference type="SUPFAM" id="SSF52799">
    <property type="entry name" value="(Phosphotyrosine protein) phosphatases II"/>
    <property type="match status" value="1"/>
</dbReference>
<evidence type="ECO:0000313" key="2">
    <source>
        <dbReference type="EMBL" id="CAH2226530.1"/>
    </source>
</evidence>